<gene>
    <name evidence="8" type="primary">aspC_2</name>
    <name evidence="8" type="ORF">Rcae01_05954</name>
</gene>
<evidence type="ECO:0000256" key="5">
    <source>
        <dbReference type="ARBA" id="ARBA00022898"/>
    </source>
</evidence>
<sequence length="367" mass="41020">MLAAQRKPSASMAMAERVRQMRERGREVISFAMGDTHVSPAPQIVDGITRAMQSGQTHYSSARGLLELRRAICEHYYHAKYQDDQILVVPGVKQGIYYVLQSLAPKRVCVLEPAWLGYKATANLLNVPVVSNDQTQPGWVDRLRRETFDVLIVCTPNNPDGKVFEASETEQLISICAAKEAWLISDEIYSVYDYSQKWHSLSEFDYKRTIVCNGLSKSHALTGLRIGWIASHHRDLVDACFEAQQHIATCVSTPVQYGVLDMVRPDFAELRATVKQYEANRQAICQRFPRLAPYAPDGALYFFVPASLFGERDGTALAEKLLDEAGIAVVPGEAYGENFSGFIRMSFSVSEATLQTGLNQLTPFLIQ</sequence>
<accession>A0ABP9W029</accession>
<proteinExistence type="inferred from homology"/>
<comment type="cofactor">
    <cofactor evidence="1 6">
        <name>pyridoxal 5'-phosphate</name>
        <dbReference type="ChEBI" id="CHEBI:597326"/>
    </cofactor>
</comment>
<keyword evidence="9" id="KW-1185">Reference proteome</keyword>
<dbReference type="PANTHER" id="PTHR46383:SF1">
    <property type="entry name" value="ASPARTATE AMINOTRANSFERASE"/>
    <property type="match status" value="1"/>
</dbReference>
<dbReference type="RefSeq" id="WP_345688366.1">
    <property type="nucleotide sequence ID" value="NZ_BAABRO010000023.1"/>
</dbReference>
<dbReference type="EC" id="2.6.1.-" evidence="6"/>
<dbReference type="InterPro" id="IPR004839">
    <property type="entry name" value="Aminotransferase_I/II_large"/>
</dbReference>
<keyword evidence="3 6" id="KW-0032">Aminotransferase</keyword>
<evidence type="ECO:0000313" key="8">
    <source>
        <dbReference type="EMBL" id="GAA5510446.1"/>
    </source>
</evidence>
<keyword evidence="4 6" id="KW-0808">Transferase</keyword>
<dbReference type="InterPro" id="IPR015424">
    <property type="entry name" value="PyrdxlP-dep_Trfase"/>
</dbReference>
<protein>
    <recommendedName>
        <fullName evidence="6">Aminotransferase</fullName>
        <ecNumber evidence="6">2.6.1.-</ecNumber>
    </recommendedName>
</protein>
<evidence type="ECO:0000256" key="6">
    <source>
        <dbReference type="RuleBase" id="RU000481"/>
    </source>
</evidence>
<reference evidence="8 9" key="1">
    <citation type="submission" date="2024-02" db="EMBL/GenBank/DDBJ databases">
        <title>Rhodopirellula caenicola NBRC 110016.</title>
        <authorList>
            <person name="Ichikawa N."/>
            <person name="Katano-Makiyama Y."/>
            <person name="Hidaka K."/>
        </authorList>
    </citation>
    <scope>NUCLEOTIDE SEQUENCE [LARGE SCALE GENOMIC DNA]</scope>
    <source>
        <strain evidence="8 9">NBRC 110016</strain>
    </source>
</reference>
<evidence type="ECO:0000313" key="9">
    <source>
        <dbReference type="Proteomes" id="UP001416858"/>
    </source>
</evidence>
<dbReference type="Pfam" id="PF00155">
    <property type="entry name" value="Aminotran_1_2"/>
    <property type="match status" value="1"/>
</dbReference>
<evidence type="ECO:0000259" key="7">
    <source>
        <dbReference type="Pfam" id="PF00155"/>
    </source>
</evidence>
<dbReference type="Gene3D" id="3.40.640.10">
    <property type="entry name" value="Type I PLP-dependent aspartate aminotransferase-like (Major domain)"/>
    <property type="match status" value="1"/>
</dbReference>
<evidence type="ECO:0000256" key="1">
    <source>
        <dbReference type="ARBA" id="ARBA00001933"/>
    </source>
</evidence>
<keyword evidence="5" id="KW-0663">Pyridoxal phosphate</keyword>
<dbReference type="Proteomes" id="UP001416858">
    <property type="component" value="Unassembled WGS sequence"/>
</dbReference>
<dbReference type="InterPro" id="IPR004838">
    <property type="entry name" value="NHTrfase_class1_PyrdxlP-BS"/>
</dbReference>
<dbReference type="InterPro" id="IPR050596">
    <property type="entry name" value="AspAT/PAT-like"/>
</dbReference>
<evidence type="ECO:0000256" key="2">
    <source>
        <dbReference type="ARBA" id="ARBA00007441"/>
    </source>
</evidence>
<name>A0ABP9W029_9BACT</name>
<organism evidence="8 9">
    <name type="scientific">Novipirellula caenicola</name>
    <dbReference type="NCBI Taxonomy" id="1536901"/>
    <lineage>
        <taxon>Bacteria</taxon>
        <taxon>Pseudomonadati</taxon>
        <taxon>Planctomycetota</taxon>
        <taxon>Planctomycetia</taxon>
        <taxon>Pirellulales</taxon>
        <taxon>Pirellulaceae</taxon>
        <taxon>Novipirellula</taxon>
    </lineage>
</organism>
<comment type="caution">
    <text evidence="8">The sequence shown here is derived from an EMBL/GenBank/DDBJ whole genome shotgun (WGS) entry which is preliminary data.</text>
</comment>
<comment type="similarity">
    <text evidence="2 6">Belongs to the class-I pyridoxal-phosphate-dependent aminotransferase family.</text>
</comment>
<dbReference type="PROSITE" id="PS00105">
    <property type="entry name" value="AA_TRANSFER_CLASS_1"/>
    <property type="match status" value="1"/>
</dbReference>
<dbReference type="InterPro" id="IPR015421">
    <property type="entry name" value="PyrdxlP-dep_Trfase_major"/>
</dbReference>
<dbReference type="CDD" id="cd00609">
    <property type="entry name" value="AAT_like"/>
    <property type="match status" value="1"/>
</dbReference>
<dbReference type="SUPFAM" id="SSF53383">
    <property type="entry name" value="PLP-dependent transferases"/>
    <property type="match status" value="1"/>
</dbReference>
<dbReference type="PANTHER" id="PTHR46383">
    <property type="entry name" value="ASPARTATE AMINOTRANSFERASE"/>
    <property type="match status" value="1"/>
</dbReference>
<evidence type="ECO:0000256" key="3">
    <source>
        <dbReference type="ARBA" id="ARBA00022576"/>
    </source>
</evidence>
<feature type="domain" description="Aminotransferase class I/classII large" evidence="7">
    <location>
        <begin position="27"/>
        <end position="359"/>
    </location>
</feature>
<dbReference type="GO" id="GO:0008483">
    <property type="term" value="F:transaminase activity"/>
    <property type="evidence" value="ECO:0007669"/>
    <property type="project" value="UniProtKB-KW"/>
</dbReference>
<evidence type="ECO:0000256" key="4">
    <source>
        <dbReference type="ARBA" id="ARBA00022679"/>
    </source>
</evidence>
<dbReference type="EMBL" id="BAABRO010000023">
    <property type="protein sequence ID" value="GAA5510446.1"/>
    <property type="molecule type" value="Genomic_DNA"/>
</dbReference>